<evidence type="ECO:0000313" key="6">
    <source>
        <dbReference type="Proteomes" id="UP000002051"/>
    </source>
</evidence>
<dbReference type="GO" id="GO:0004197">
    <property type="term" value="F:cysteine-type endopeptidase activity"/>
    <property type="evidence" value="ECO:0000318"/>
    <property type="project" value="GO_Central"/>
</dbReference>
<evidence type="ECO:0000313" key="5">
    <source>
        <dbReference type="EnsemblPlants" id="KEH16079"/>
    </source>
</evidence>
<proteinExistence type="inferred from homology"/>
<reference evidence="4" key="5">
    <citation type="journal article" date="2018" name="Nat. Plants">
        <title>Whole-genome landscape of Medicago truncatula symbiotic genes.</title>
        <authorList>
            <person name="Pecrix Y."/>
            <person name="Gamas P."/>
            <person name="Carrere S."/>
        </authorList>
    </citation>
    <scope>NUCLEOTIDE SEQUENCE</scope>
    <source>
        <tissue evidence="4">Leaves</tissue>
    </source>
</reference>
<protein>
    <submittedName>
        <fullName evidence="3">ICE-like protease (Caspase) p20 domain protein</fullName>
    </submittedName>
    <submittedName>
        <fullName evidence="4">Putative Caspase-like domain-containing protein</fullName>
    </submittedName>
</protein>
<dbReference type="Gramene" id="rna46815">
    <property type="protein sequence ID" value="RHN40635.1"/>
    <property type="gene ID" value="gene46815"/>
</dbReference>
<gene>
    <name evidence="5" type="primary">25480919</name>
    <name evidence="3" type="ORF">MTR_0340s0030</name>
    <name evidence="4" type="ORF">MtrunA17_Chr8g0356911</name>
</gene>
<evidence type="ECO:0000313" key="4">
    <source>
        <dbReference type="EMBL" id="RHN40635.1"/>
    </source>
</evidence>
<dbReference type="GO" id="GO:0006508">
    <property type="term" value="P:proteolysis"/>
    <property type="evidence" value="ECO:0000318"/>
    <property type="project" value="GO_Central"/>
</dbReference>
<evidence type="ECO:0000256" key="1">
    <source>
        <dbReference type="ARBA" id="ARBA00009005"/>
    </source>
</evidence>
<dbReference type="GO" id="GO:0005737">
    <property type="term" value="C:cytoplasm"/>
    <property type="evidence" value="ECO:0000318"/>
    <property type="project" value="GO_Central"/>
</dbReference>
<keyword evidence="3" id="KW-0378">Hydrolase</keyword>
<organism evidence="3 6">
    <name type="scientific">Medicago truncatula</name>
    <name type="common">Barrel medic</name>
    <name type="synonym">Medicago tribuloides</name>
    <dbReference type="NCBI Taxonomy" id="3880"/>
    <lineage>
        <taxon>Eukaryota</taxon>
        <taxon>Viridiplantae</taxon>
        <taxon>Streptophyta</taxon>
        <taxon>Embryophyta</taxon>
        <taxon>Tracheophyta</taxon>
        <taxon>Spermatophyta</taxon>
        <taxon>Magnoliopsida</taxon>
        <taxon>eudicotyledons</taxon>
        <taxon>Gunneridae</taxon>
        <taxon>Pentapetalae</taxon>
        <taxon>rosids</taxon>
        <taxon>fabids</taxon>
        <taxon>Fabales</taxon>
        <taxon>Fabaceae</taxon>
        <taxon>Papilionoideae</taxon>
        <taxon>50 kb inversion clade</taxon>
        <taxon>NPAAA clade</taxon>
        <taxon>Hologalegina</taxon>
        <taxon>IRL clade</taxon>
        <taxon>Trifolieae</taxon>
        <taxon>Medicago</taxon>
    </lineage>
</organism>
<dbReference type="PANTHER" id="PTHR48104">
    <property type="entry name" value="METACASPASE-4"/>
    <property type="match status" value="1"/>
</dbReference>
<dbReference type="EnsemblPlants" id="KEH16079">
    <property type="protein sequence ID" value="KEH16079"/>
    <property type="gene ID" value="MTR_0340s0030"/>
</dbReference>
<reference evidence="7" key="4">
    <citation type="journal article" date="2018" name="Nat. Plants">
        <title>Whole-genome landscape of Medicago truncatula symbiotic genes.</title>
        <authorList>
            <person name="Pecrix Y."/>
            <person name="Staton S.E."/>
            <person name="Sallet E."/>
            <person name="Lelandais-Briere C."/>
            <person name="Moreau S."/>
            <person name="Carrere S."/>
            <person name="Blein T."/>
            <person name="Jardinaud M.F."/>
            <person name="Latrasse D."/>
            <person name="Zouine M."/>
            <person name="Zahm M."/>
            <person name="Kreplak J."/>
            <person name="Mayjonade B."/>
            <person name="Satge C."/>
            <person name="Perez M."/>
            <person name="Cauet S."/>
            <person name="Marande W."/>
            <person name="Chantry-Darmon C."/>
            <person name="Lopez-Roques C."/>
            <person name="Bouchez O."/>
            <person name="Berard A."/>
            <person name="Debelle F."/>
            <person name="Munos S."/>
            <person name="Bendahmane A."/>
            <person name="Berges H."/>
            <person name="Niebel A."/>
            <person name="Buitink J."/>
            <person name="Frugier F."/>
            <person name="Benhamed M."/>
            <person name="Crespi M."/>
            <person name="Gouzy J."/>
            <person name="Gamas P."/>
        </authorList>
    </citation>
    <scope>NUCLEOTIDE SEQUENCE [LARGE SCALE GENOMIC DNA]</scope>
    <source>
        <strain evidence="7">cv. Jemalong A17</strain>
    </source>
</reference>
<dbReference type="Gene3D" id="3.40.50.1460">
    <property type="match status" value="1"/>
</dbReference>
<dbReference type="InterPro" id="IPR011600">
    <property type="entry name" value="Pept_C14_caspase"/>
</dbReference>
<evidence type="ECO:0000313" key="3">
    <source>
        <dbReference type="EMBL" id="KEH16079.1"/>
    </source>
</evidence>
<comment type="similarity">
    <text evidence="1">Belongs to the peptidase C14B family.</text>
</comment>
<dbReference type="Proteomes" id="UP000265566">
    <property type="component" value="Chromosome 8"/>
</dbReference>
<dbReference type="Proteomes" id="UP000002051">
    <property type="component" value="Unassembled WGS sequence"/>
</dbReference>
<dbReference type="OrthoDB" id="1434880at2759"/>
<evidence type="ECO:0000313" key="7">
    <source>
        <dbReference type="Proteomes" id="UP000265566"/>
    </source>
</evidence>
<dbReference type="EMBL" id="KL403065">
    <property type="protein sequence ID" value="KEH16079.1"/>
    <property type="molecule type" value="Genomic_DNA"/>
</dbReference>
<dbReference type="PANTHER" id="PTHR48104:SF7">
    <property type="entry name" value="METACASPASE-9"/>
    <property type="match status" value="1"/>
</dbReference>
<sequence>MGKKRALIVGLNYPNQSNFLRDSVNDSIRVKDMLITYYGFAPNAVKLVVDAKGTMNTPPLNDFRIKKTTKQINDEYICKKLTKMIKKSSAGDTIFFYFAGHGGSTTTAFDNDTGQEEYMRCHGGTMIEDSAIRHLWQTVPEGCSFTFVADCCKSGGLLEGAKEIVGHSKIGSTVSEKGLKPWNKVCKLGRPTNHPLGIFISSCQANEDCRGGFCEERLEHSSFFSQAFLRVIEETRGNVTNLKLVQRITKLLENRPIETTPGLYCDDNQMKLMFLGSP</sequence>
<keyword evidence="6" id="KW-1185">Reference proteome</keyword>
<reference evidence="5" key="3">
    <citation type="submission" date="2015-06" db="UniProtKB">
        <authorList>
            <consortium name="EnsemblPlants"/>
        </authorList>
    </citation>
    <scope>IDENTIFICATION</scope>
    <source>
        <strain evidence="5">cv. Jemalong A17</strain>
    </source>
</reference>
<evidence type="ECO:0000259" key="2">
    <source>
        <dbReference type="Pfam" id="PF00656"/>
    </source>
</evidence>
<dbReference type="HOGENOM" id="CLU_1002459_0_0_1"/>
<reference evidence="3 6" key="2">
    <citation type="journal article" date="2014" name="BMC Genomics">
        <title>An improved genome release (version Mt4.0) for the model legume Medicago truncatula.</title>
        <authorList>
            <person name="Tang H."/>
            <person name="Krishnakumar V."/>
            <person name="Bidwell S."/>
            <person name="Rosen B."/>
            <person name="Chan A."/>
            <person name="Zhou S."/>
            <person name="Gentzbittel L."/>
            <person name="Childs K.L."/>
            <person name="Yandell M."/>
            <person name="Gundlach H."/>
            <person name="Mayer K.F."/>
            <person name="Schwartz D.C."/>
            <person name="Town C.D."/>
        </authorList>
    </citation>
    <scope>GENOME REANNOTATION</scope>
    <source>
        <strain evidence="3">A17</strain>
        <strain evidence="5 6">cv. Jemalong A17</strain>
    </source>
</reference>
<dbReference type="AlphaFoldDB" id="A0A072TET9"/>
<accession>A0A072TET9</accession>
<dbReference type="KEGG" id="mtr:25480919"/>
<dbReference type="Pfam" id="PF00656">
    <property type="entry name" value="Peptidase_C14"/>
    <property type="match status" value="1"/>
</dbReference>
<reference evidence="3 6" key="1">
    <citation type="journal article" date="2011" name="Nature">
        <title>The Medicago genome provides insight into the evolution of rhizobial symbioses.</title>
        <authorList>
            <person name="Young N.D."/>
            <person name="Debelle F."/>
            <person name="Oldroyd G.E."/>
            <person name="Geurts R."/>
            <person name="Cannon S.B."/>
            <person name="Udvardi M.K."/>
            <person name="Benedito V.A."/>
            <person name="Mayer K.F."/>
            <person name="Gouzy J."/>
            <person name="Schoof H."/>
            <person name="Van de Peer Y."/>
            <person name="Proost S."/>
            <person name="Cook D.R."/>
            <person name="Meyers B.C."/>
            <person name="Spannagl M."/>
            <person name="Cheung F."/>
            <person name="De Mita S."/>
            <person name="Krishnakumar V."/>
            <person name="Gundlach H."/>
            <person name="Zhou S."/>
            <person name="Mudge J."/>
            <person name="Bharti A.K."/>
            <person name="Murray J.D."/>
            <person name="Naoumkina M.A."/>
            <person name="Rosen B."/>
            <person name="Silverstein K.A."/>
            <person name="Tang H."/>
            <person name="Rombauts S."/>
            <person name="Zhao P.X."/>
            <person name="Zhou P."/>
            <person name="Barbe V."/>
            <person name="Bardou P."/>
            <person name="Bechner M."/>
            <person name="Bellec A."/>
            <person name="Berger A."/>
            <person name="Berges H."/>
            <person name="Bidwell S."/>
            <person name="Bisseling T."/>
            <person name="Choisne N."/>
            <person name="Couloux A."/>
            <person name="Denny R."/>
            <person name="Deshpande S."/>
            <person name="Dai X."/>
            <person name="Doyle J.J."/>
            <person name="Dudez A.M."/>
            <person name="Farmer A.D."/>
            <person name="Fouteau S."/>
            <person name="Franken C."/>
            <person name="Gibelin C."/>
            <person name="Gish J."/>
            <person name="Goldstein S."/>
            <person name="Gonzalez A.J."/>
            <person name="Green P.J."/>
            <person name="Hallab A."/>
            <person name="Hartog M."/>
            <person name="Hua A."/>
            <person name="Humphray S.J."/>
            <person name="Jeong D.H."/>
            <person name="Jing Y."/>
            <person name="Jocker A."/>
            <person name="Kenton S.M."/>
            <person name="Kim D.J."/>
            <person name="Klee K."/>
            <person name="Lai H."/>
            <person name="Lang C."/>
            <person name="Lin S."/>
            <person name="Macmil S.L."/>
            <person name="Magdelenat G."/>
            <person name="Matthews L."/>
            <person name="McCorrison J."/>
            <person name="Monaghan E.L."/>
            <person name="Mun J.H."/>
            <person name="Najar F.Z."/>
            <person name="Nicholson C."/>
            <person name="Noirot C."/>
            <person name="O'Bleness M."/>
            <person name="Paule C.R."/>
            <person name="Poulain J."/>
            <person name="Prion F."/>
            <person name="Qin B."/>
            <person name="Qu C."/>
            <person name="Retzel E.F."/>
            <person name="Riddle C."/>
            <person name="Sallet E."/>
            <person name="Samain S."/>
            <person name="Samson N."/>
            <person name="Sanders I."/>
            <person name="Saurat O."/>
            <person name="Scarpelli C."/>
            <person name="Schiex T."/>
            <person name="Segurens B."/>
            <person name="Severin A.J."/>
            <person name="Sherrier D.J."/>
            <person name="Shi R."/>
            <person name="Sims S."/>
            <person name="Singer S.R."/>
            <person name="Sinharoy S."/>
            <person name="Sterck L."/>
            <person name="Viollet A."/>
            <person name="Wang B.B."/>
            <person name="Wang K."/>
            <person name="Wang M."/>
            <person name="Wang X."/>
            <person name="Warfsmann J."/>
            <person name="Weissenbach J."/>
            <person name="White D.D."/>
            <person name="White J.D."/>
            <person name="Wiley G.B."/>
            <person name="Wincker P."/>
            <person name="Xing Y."/>
            <person name="Yang L."/>
            <person name="Yao Z."/>
            <person name="Ying F."/>
            <person name="Zhai J."/>
            <person name="Zhou L."/>
            <person name="Zuber A."/>
            <person name="Denarie J."/>
            <person name="Dixon R.A."/>
            <person name="May G.D."/>
            <person name="Schwartz D.C."/>
            <person name="Rogers J."/>
            <person name="Quetier F."/>
            <person name="Town C.D."/>
            <person name="Roe B.A."/>
        </authorList>
    </citation>
    <scope>NUCLEOTIDE SEQUENCE [LARGE SCALE GENOMIC DNA]</scope>
    <source>
        <strain evidence="3">A17</strain>
        <strain evidence="5 6">cv. Jemalong A17</strain>
    </source>
</reference>
<keyword evidence="3" id="KW-0645">Protease</keyword>
<dbReference type="STRING" id="3880.A0A072TET9"/>
<name>A0A072TET9_MEDTR</name>
<dbReference type="EMBL" id="PSQE01000008">
    <property type="protein sequence ID" value="RHN40635.1"/>
    <property type="molecule type" value="Genomic_DNA"/>
</dbReference>
<feature type="domain" description="Peptidase C14 caspase" evidence="2">
    <location>
        <begin position="3"/>
        <end position="267"/>
    </location>
</feature>
<dbReference type="InterPro" id="IPR050452">
    <property type="entry name" value="Metacaspase"/>
</dbReference>